<dbReference type="SUPFAM" id="SSF50331">
    <property type="entry name" value="MOP-like"/>
    <property type="match status" value="1"/>
</dbReference>
<dbReference type="InterPro" id="IPR010093">
    <property type="entry name" value="SinI_DNA-bd"/>
</dbReference>
<gene>
    <name evidence="4" type="ORF">J0P97_11870</name>
</gene>
<feature type="domain" description="Mop" evidence="3">
    <location>
        <begin position="63"/>
        <end position="128"/>
    </location>
</feature>
<organism evidence="4 5">
    <name type="scientific">Microbacterium flavum</name>
    <dbReference type="NCBI Taxonomy" id="415216"/>
    <lineage>
        <taxon>Bacteria</taxon>
        <taxon>Bacillati</taxon>
        <taxon>Actinomycetota</taxon>
        <taxon>Actinomycetes</taxon>
        <taxon>Micrococcales</taxon>
        <taxon>Microbacteriaceae</taxon>
        <taxon>Microbacterium</taxon>
    </lineage>
</organism>
<accession>A0ABS5XW39</accession>
<dbReference type="Proteomes" id="UP000740605">
    <property type="component" value="Unassembled WGS sequence"/>
</dbReference>
<reference evidence="4 5" key="1">
    <citation type="submission" date="2021-03" db="EMBL/GenBank/DDBJ databases">
        <title>Microbacterium pauli sp. nov., isolated from microfiltered milk.</title>
        <authorList>
            <person name="Bellassi P."/>
            <person name="Fontana A."/>
            <person name="Callegari M.L."/>
            <person name="Lorenzo M."/>
            <person name="Cappa F."/>
        </authorList>
    </citation>
    <scope>NUCLEOTIDE SEQUENCE [LARGE SCALE GENOMIC DNA]</scope>
    <source>
        <strain evidence="4 5">DSM 18909</strain>
    </source>
</reference>
<dbReference type="InterPro" id="IPR008995">
    <property type="entry name" value="Mo/tungstate-bd_C_term_dom"/>
</dbReference>
<evidence type="ECO:0000256" key="1">
    <source>
        <dbReference type="ARBA" id="ARBA00022505"/>
    </source>
</evidence>
<keyword evidence="1 2" id="KW-0500">Molybdenum</keyword>
<proteinExistence type="predicted"/>
<dbReference type="Pfam" id="PF12728">
    <property type="entry name" value="HTH_17"/>
    <property type="match status" value="1"/>
</dbReference>
<sequence>MTVFRIREAARVLGVSDDTVRRWIDSGALRSEQDGAGRTVVPGVDLAAQLRADAPELGAVGHGSSARNRFFGIVTAITADAVMAQVEMQCGPFRVVSLMSAEAVREMELEVGSAATALVKATMVIIETP</sequence>
<dbReference type="Pfam" id="PF03459">
    <property type="entry name" value="TOBE"/>
    <property type="match status" value="1"/>
</dbReference>
<comment type="caution">
    <text evidence="4">The sequence shown here is derived from an EMBL/GenBank/DDBJ whole genome shotgun (WGS) entry which is preliminary data.</text>
</comment>
<dbReference type="Gene3D" id="2.40.50.100">
    <property type="match status" value="1"/>
</dbReference>
<protein>
    <submittedName>
        <fullName evidence="4">TOBE domain-containing protein</fullName>
    </submittedName>
</protein>
<evidence type="ECO:0000259" key="3">
    <source>
        <dbReference type="PROSITE" id="PS51866"/>
    </source>
</evidence>
<name>A0ABS5XW39_9MICO</name>
<dbReference type="EMBL" id="JAFLHG010000011">
    <property type="protein sequence ID" value="MBT8798763.1"/>
    <property type="molecule type" value="Genomic_DNA"/>
</dbReference>
<dbReference type="Gene3D" id="1.10.1660.10">
    <property type="match status" value="1"/>
</dbReference>
<dbReference type="NCBIfam" id="TIGR01764">
    <property type="entry name" value="excise"/>
    <property type="match status" value="1"/>
</dbReference>
<dbReference type="InterPro" id="IPR041657">
    <property type="entry name" value="HTH_17"/>
</dbReference>
<evidence type="ECO:0000256" key="2">
    <source>
        <dbReference type="PROSITE-ProRule" id="PRU01213"/>
    </source>
</evidence>
<dbReference type="RefSeq" id="WP_215488000.1">
    <property type="nucleotide sequence ID" value="NZ_BAAAPJ010000004.1"/>
</dbReference>
<keyword evidence="5" id="KW-1185">Reference proteome</keyword>
<dbReference type="PROSITE" id="PS51866">
    <property type="entry name" value="MOP"/>
    <property type="match status" value="1"/>
</dbReference>
<evidence type="ECO:0000313" key="4">
    <source>
        <dbReference type="EMBL" id="MBT8798763.1"/>
    </source>
</evidence>
<dbReference type="InterPro" id="IPR004606">
    <property type="entry name" value="Mop_domain"/>
</dbReference>
<evidence type="ECO:0000313" key="5">
    <source>
        <dbReference type="Proteomes" id="UP000740605"/>
    </source>
</evidence>
<dbReference type="InterPro" id="IPR005116">
    <property type="entry name" value="Transp-assoc_OB_typ1"/>
</dbReference>